<dbReference type="InterPro" id="IPR036390">
    <property type="entry name" value="WH_DNA-bd_sf"/>
</dbReference>
<keyword evidence="4 10" id="KW-0808">Transferase</keyword>
<reference evidence="10 11" key="1">
    <citation type="submission" date="2019-04" db="EMBL/GenBank/DDBJ databases">
        <title>Crenobacter sp. nov.</title>
        <authorList>
            <person name="Shi S."/>
        </authorList>
    </citation>
    <scope>NUCLEOTIDE SEQUENCE [LARGE SCALE GENOMIC DNA]</scope>
    <source>
        <strain evidence="10 11">GY 70310</strain>
    </source>
</reference>
<evidence type="ECO:0000256" key="6">
    <source>
        <dbReference type="ARBA" id="ARBA00023015"/>
    </source>
</evidence>
<dbReference type="PROSITE" id="PS50949">
    <property type="entry name" value="HTH_GNTR"/>
    <property type="match status" value="1"/>
</dbReference>
<dbReference type="Gene3D" id="1.10.10.10">
    <property type="entry name" value="Winged helix-like DNA-binding domain superfamily/Winged helix DNA-binding domain"/>
    <property type="match status" value="1"/>
</dbReference>
<accession>A0A4T0UWB2</accession>
<dbReference type="GO" id="GO:0030170">
    <property type="term" value="F:pyridoxal phosphate binding"/>
    <property type="evidence" value="ECO:0007669"/>
    <property type="project" value="InterPro"/>
</dbReference>
<name>A0A4T0UWB2_9NEIS</name>
<proteinExistence type="inferred from homology"/>
<dbReference type="InterPro" id="IPR015421">
    <property type="entry name" value="PyrdxlP-dep_Trfase_major"/>
</dbReference>
<evidence type="ECO:0000256" key="2">
    <source>
        <dbReference type="ARBA" id="ARBA00021531"/>
    </source>
</evidence>
<evidence type="ECO:0000259" key="9">
    <source>
        <dbReference type="PROSITE" id="PS50949"/>
    </source>
</evidence>
<dbReference type="GO" id="GO:0003677">
    <property type="term" value="F:DNA binding"/>
    <property type="evidence" value="ECO:0007669"/>
    <property type="project" value="UniProtKB-KW"/>
</dbReference>
<evidence type="ECO:0000256" key="3">
    <source>
        <dbReference type="ARBA" id="ARBA00022576"/>
    </source>
</evidence>
<dbReference type="InterPro" id="IPR004839">
    <property type="entry name" value="Aminotransferase_I/II_large"/>
</dbReference>
<dbReference type="Gene3D" id="3.40.640.10">
    <property type="entry name" value="Type I PLP-dependent aspartate aminotransferase-like (Major domain)"/>
    <property type="match status" value="1"/>
</dbReference>
<dbReference type="CDD" id="cd07377">
    <property type="entry name" value="WHTH_GntR"/>
    <property type="match status" value="1"/>
</dbReference>
<dbReference type="RefSeq" id="WP_136552508.1">
    <property type="nucleotide sequence ID" value="NZ_STGJ01000007.1"/>
</dbReference>
<dbReference type="SUPFAM" id="SSF53383">
    <property type="entry name" value="PLP-dependent transferases"/>
    <property type="match status" value="1"/>
</dbReference>
<dbReference type="InterPro" id="IPR036388">
    <property type="entry name" value="WH-like_DNA-bd_sf"/>
</dbReference>
<keyword evidence="3 10" id="KW-0032">Aminotransferase</keyword>
<organism evidence="10 11">
    <name type="scientific">Crenobacter intestini</name>
    <dbReference type="NCBI Taxonomy" id="2563443"/>
    <lineage>
        <taxon>Bacteria</taxon>
        <taxon>Pseudomonadati</taxon>
        <taxon>Pseudomonadota</taxon>
        <taxon>Betaproteobacteria</taxon>
        <taxon>Neisseriales</taxon>
        <taxon>Neisseriaceae</taxon>
        <taxon>Crenobacter</taxon>
    </lineage>
</organism>
<protein>
    <recommendedName>
        <fullName evidence="2">Putative 8-amino-7-oxononanoate synthase</fullName>
    </recommendedName>
</protein>
<dbReference type="PANTHER" id="PTHR46577">
    <property type="entry name" value="HTH-TYPE TRANSCRIPTIONAL REGULATORY PROTEIN GABR"/>
    <property type="match status" value="1"/>
</dbReference>
<dbReference type="PANTHER" id="PTHR46577:SF2">
    <property type="entry name" value="TRANSCRIPTIONAL REGULATORY PROTEIN"/>
    <property type="match status" value="1"/>
</dbReference>
<dbReference type="EMBL" id="STGJ01000007">
    <property type="protein sequence ID" value="TIC83360.1"/>
    <property type="molecule type" value="Genomic_DNA"/>
</dbReference>
<dbReference type="Pfam" id="PF00155">
    <property type="entry name" value="Aminotran_1_2"/>
    <property type="match status" value="1"/>
</dbReference>
<keyword evidence="7" id="KW-0238">DNA-binding</keyword>
<evidence type="ECO:0000313" key="10">
    <source>
        <dbReference type="EMBL" id="TIC83360.1"/>
    </source>
</evidence>
<dbReference type="SUPFAM" id="SSF46785">
    <property type="entry name" value="Winged helix' DNA-binding domain"/>
    <property type="match status" value="1"/>
</dbReference>
<dbReference type="InterPro" id="IPR015422">
    <property type="entry name" value="PyrdxlP-dep_Trfase_small"/>
</dbReference>
<dbReference type="InterPro" id="IPR000524">
    <property type="entry name" value="Tscrpt_reg_HTH_GntR"/>
</dbReference>
<evidence type="ECO:0000256" key="4">
    <source>
        <dbReference type="ARBA" id="ARBA00022679"/>
    </source>
</evidence>
<dbReference type="OrthoDB" id="9803354at2"/>
<dbReference type="GO" id="GO:0008483">
    <property type="term" value="F:transaminase activity"/>
    <property type="evidence" value="ECO:0007669"/>
    <property type="project" value="UniProtKB-KW"/>
</dbReference>
<evidence type="ECO:0000313" key="11">
    <source>
        <dbReference type="Proteomes" id="UP000308891"/>
    </source>
</evidence>
<evidence type="ECO:0000256" key="5">
    <source>
        <dbReference type="ARBA" id="ARBA00022898"/>
    </source>
</evidence>
<dbReference type="Proteomes" id="UP000308891">
    <property type="component" value="Unassembled WGS sequence"/>
</dbReference>
<keyword evidence="5" id="KW-0663">Pyridoxal phosphate</keyword>
<dbReference type="AlphaFoldDB" id="A0A4T0UWB2"/>
<dbReference type="GO" id="GO:0003700">
    <property type="term" value="F:DNA-binding transcription factor activity"/>
    <property type="evidence" value="ECO:0007669"/>
    <property type="project" value="InterPro"/>
</dbReference>
<evidence type="ECO:0000256" key="8">
    <source>
        <dbReference type="ARBA" id="ARBA00023163"/>
    </source>
</evidence>
<dbReference type="InterPro" id="IPR051446">
    <property type="entry name" value="HTH_trans_reg/aminotransferase"/>
</dbReference>
<sequence>MTLYQKLAGQIQQQINDGVLRAGSRLPSIRQACLQHEVSPVTVTNAYALLEQQGLIDVRPRSGFFVRARQRPLLLEPDMICSSEESSPLQVSDFIFQILESVRDGVAVPLGSGFPSPHLFPLDRLGRCLAHAARTFRPEQTISDLPPGNLELRRQISLRYFSHGAMVSPQEIVITNGAMEGLNLCLQAVTSPGDLIAIESPTFYAGLQASERLGLQVIEIPSHPREGIDINALEHALTHHPVKACLFMLNFANPTGSLMSDDKKQALLALLRRHDVPLIEDDVYGELYFGQRPPLSSKALKGSDLVMHVSSLSKCLAPGYRLGWVAAGRYTHRVQRQKLSCSLATPVPIQVALADYLRLGGFEKHLRKLRRTLVRQQMEMANAISQYFPAQTRLTRPQGGYFMWLELPPNVDALAIHQQALQHGISVAPGPIFSAKRGFNQHLRINFGHANPAAWLPAIEKLGSIIKKYF</sequence>
<evidence type="ECO:0000256" key="7">
    <source>
        <dbReference type="ARBA" id="ARBA00023125"/>
    </source>
</evidence>
<dbReference type="FunFam" id="3.40.640.10:FF:000023">
    <property type="entry name" value="Transcriptional regulator, GntR family"/>
    <property type="match status" value="1"/>
</dbReference>
<keyword evidence="8" id="KW-0804">Transcription</keyword>
<dbReference type="SMART" id="SM00345">
    <property type="entry name" value="HTH_GNTR"/>
    <property type="match status" value="1"/>
</dbReference>
<dbReference type="InterPro" id="IPR015424">
    <property type="entry name" value="PyrdxlP-dep_Trfase"/>
</dbReference>
<dbReference type="Gene3D" id="3.90.1150.10">
    <property type="entry name" value="Aspartate Aminotransferase, domain 1"/>
    <property type="match status" value="1"/>
</dbReference>
<comment type="caution">
    <text evidence="10">The sequence shown here is derived from an EMBL/GenBank/DDBJ whole genome shotgun (WGS) entry which is preliminary data.</text>
</comment>
<dbReference type="Pfam" id="PF00392">
    <property type="entry name" value="GntR"/>
    <property type="match status" value="1"/>
</dbReference>
<comment type="similarity">
    <text evidence="1">In the C-terminal section; belongs to the class-I pyridoxal-phosphate-dependent aminotransferase family.</text>
</comment>
<feature type="domain" description="HTH gntR-type" evidence="9">
    <location>
        <begin position="1"/>
        <end position="69"/>
    </location>
</feature>
<dbReference type="CDD" id="cd00609">
    <property type="entry name" value="AAT_like"/>
    <property type="match status" value="1"/>
</dbReference>
<gene>
    <name evidence="10" type="ORF">E5K04_07310</name>
</gene>
<keyword evidence="11" id="KW-1185">Reference proteome</keyword>
<evidence type="ECO:0000256" key="1">
    <source>
        <dbReference type="ARBA" id="ARBA00005384"/>
    </source>
</evidence>
<keyword evidence="6" id="KW-0805">Transcription regulation</keyword>